<feature type="compositionally biased region" description="Basic and acidic residues" evidence="1">
    <location>
        <begin position="206"/>
        <end position="215"/>
    </location>
</feature>
<reference evidence="3 4" key="1">
    <citation type="submission" date="2019-06" db="EMBL/GenBank/DDBJ databases">
        <title>A chromosomal-level reference genome of Carpinus fangiana (Coryloideae, Betulaceae).</title>
        <authorList>
            <person name="Yang X."/>
            <person name="Wang Z."/>
            <person name="Zhang L."/>
            <person name="Hao G."/>
            <person name="Liu J."/>
            <person name="Yang Y."/>
        </authorList>
    </citation>
    <scope>NUCLEOTIDE SEQUENCE [LARGE SCALE GENOMIC DNA]</scope>
    <source>
        <strain evidence="3">Cfa_2016G</strain>
        <tissue evidence="3">Leaf</tissue>
    </source>
</reference>
<dbReference type="OrthoDB" id="2148418at2759"/>
<organism evidence="3 4">
    <name type="scientific">Carpinus fangiana</name>
    <dbReference type="NCBI Taxonomy" id="176857"/>
    <lineage>
        <taxon>Eukaryota</taxon>
        <taxon>Viridiplantae</taxon>
        <taxon>Streptophyta</taxon>
        <taxon>Embryophyta</taxon>
        <taxon>Tracheophyta</taxon>
        <taxon>Spermatophyta</taxon>
        <taxon>Magnoliopsida</taxon>
        <taxon>eudicotyledons</taxon>
        <taxon>Gunneridae</taxon>
        <taxon>Pentapetalae</taxon>
        <taxon>rosids</taxon>
        <taxon>fabids</taxon>
        <taxon>Fagales</taxon>
        <taxon>Betulaceae</taxon>
        <taxon>Carpinus</taxon>
    </lineage>
</organism>
<dbReference type="SMART" id="SM01227">
    <property type="entry name" value="GCK"/>
    <property type="match status" value="1"/>
</dbReference>
<feature type="compositionally biased region" description="Basic and acidic residues" evidence="1">
    <location>
        <begin position="77"/>
        <end position="96"/>
    </location>
</feature>
<feature type="compositionally biased region" description="Polar residues" evidence="1">
    <location>
        <begin position="196"/>
        <end position="205"/>
    </location>
</feature>
<proteinExistence type="predicted"/>
<sequence length="215" mass="23454">MGSMFSSTTSSPSDSPSADSAIPSNSQRPESPPNSESISMSDSNSKTLDPKSETPESNTLENPPSAEPLDPSIDTTRTPKEGKAQEELEQSEKEVSENEEEGEEEGECGFCLFMKGGGCKESFIAWENCVEEAEKNKEDLVEKCSEVTGALKKCMEAHADYYEPILKAEKMAEEEAVKELEMEKEKEKKKEASSEGSDQNAGSDSKVSEQREASN</sequence>
<feature type="domain" description="GCK" evidence="2">
    <location>
        <begin position="106"/>
        <end position="180"/>
    </location>
</feature>
<feature type="region of interest" description="Disordered" evidence="1">
    <location>
        <begin position="174"/>
        <end position="215"/>
    </location>
</feature>
<feature type="compositionally biased region" description="Low complexity" evidence="1">
    <location>
        <begin position="1"/>
        <end position="21"/>
    </location>
</feature>
<feature type="compositionally biased region" description="Low complexity" evidence="1">
    <location>
        <begin position="33"/>
        <end position="45"/>
    </location>
</feature>
<dbReference type="InterPro" id="IPR012891">
    <property type="entry name" value="GCK_dom"/>
</dbReference>
<dbReference type="Proteomes" id="UP000327013">
    <property type="component" value="Chromosome 3"/>
</dbReference>
<evidence type="ECO:0000259" key="2">
    <source>
        <dbReference type="SMART" id="SM01227"/>
    </source>
</evidence>
<dbReference type="EMBL" id="CM017323">
    <property type="protein sequence ID" value="KAE8023213.1"/>
    <property type="molecule type" value="Genomic_DNA"/>
</dbReference>
<accession>A0A5N6R088</accession>
<feature type="compositionally biased region" description="Acidic residues" evidence="1">
    <location>
        <begin position="97"/>
        <end position="106"/>
    </location>
</feature>
<feature type="compositionally biased region" description="Basic and acidic residues" evidence="1">
    <location>
        <begin position="174"/>
        <end position="193"/>
    </location>
</feature>
<dbReference type="PANTHER" id="PTHR34357">
    <property type="entry name" value="F7A19.14 PROTEIN-RELATED"/>
    <property type="match status" value="1"/>
</dbReference>
<evidence type="ECO:0000256" key="1">
    <source>
        <dbReference type="SAM" id="MobiDB-lite"/>
    </source>
</evidence>
<dbReference type="Gene3D" id="1.10.287.2900">
    <property type="match status" value="1"/>
</dbReference>
<gene>
    <name evidence="3" type="ORF">FH972_008939</name>
</gene>
<feature type="region of interest" description="Disordered" evidence="1">
    <location>
        <begin position="1"/>
        <end position="106"/>
    </location>
</feature>
<dbReference type="PANTHER" id="PTHR34357:SF2">
    <property type="entry name" value="F26F24.3-RELATED"/>
    <property type="match status" value="1"/>
</dbReference>
<name>A0A5N6R088_9ROSI</name>
<dbReference type="Pfam" id="PF07802">
    <property type="entry name" value="GCK"/>
    <property type="match status" value="1"/>
</dbReference>
<evidence type="ECO:0000313" key="4">
    <source>
        <dbReference type="Proteomes" id="UP000327013"/>
    </source>
</evidence>
<evidence type="ECO:0000313" key="3">
    <source>
        <dbReference type="EMBL" id="KAE8023213.1"/>
    </source>
</evidence>
<protein>
    <recommendedName>
        <fullName evidence="2">GCK domain-containing protein</fullName>
    </recommendedName>
</protein>
<keyword evidence="4" id="KW-1185">Reference proteome</keyword>
<dbReference type="AlphaFoldDB" id="A0A5N6R088"/>